<dbReference type="Pfam" id="PF03472">
    <property type="entry name" value="Autoind_bind"/>
    <property type="match status" value="1"/>
</dbReference>
<evidence type="ECO:0000313" key="6">
    <source>
        <dbReference type="EMBL" id="GLK63641.1"/>
    </source>
</evidence>
<reference evidence="6" key="2">
    <citation type="submission" date="2023-01" db="EMBL/GenBank/DDBJ databases">
        <authorList>
            <person name="Sun Q."/>
            <person name="Evtushenko L."/>
        </authorList>
    </citation>
    <scope>NUCLEOTIDE SEQUENCE</scope>
    <source>
        <strain evidence="6">VKM B-2222</strain>
    </source>
</reference>
<dbReference type="PANTHER" id="PTHR44688:SF16">
    <property type="entry name" value="DNA-BINDING TRANSCRIPTIONAL ACTIVATOR DEVR_DOSR"/>
    <property type="match status" value="1"/>
</dbReference>
<dbReference type="Pfam" id="PF00196">
    <property type="entry name" value="GerE"/>
    <property type="match status" value="1"/>
</dbReference>
<dbReference type="Gene3D" id="3.30.450.80">
    <property type="entry name" value="Transcription factor LuxR-like, autoinducer-binding domain"/>
    <property type="match status" value="1"/>
</dbReference>
<dbReference type="InterPro" id="IPR005143">
    <property type="entry name" value="TF_LuxR_autoind-bd_dom"/>
</dbReference>
<dbReference type="InterPro" id="IPR000792">
    <property type="entry name" value="Tscrpt_reg_LuxR_C"/>
</dbReference>
<evidence type="ECO:0000256" key="2">
    <source>
        <dbReference type="ARBA" id="ARBA00023125"/>
    </source>
</evidence>
<dbReference type="InterPro" id="IPR036388">
    <property type="entry name" value="WH-like_DNA-bd_sf"/>
</dbReference>
<dbReference type="Proteomes" id="UP001143349">
    <property type="component" value="Unassembled WGS sequence"/>
</dbReference>
<sequence length="294" mass="33328">MEILQDVEEMLEARSAQVVWEYYVARLTDLGFPNVLYYGTRILDSTSRRMIDDSVLLSSYDGSLLEELVDLGLFDSMPMYLWLVENPGCDSWDWIHRRRLEGLLSPREERALDLFARHGHVAGYGLGLGDGVKRRRGGVLLSGKPGMSQHELDQLWTQRGRLIQALTGLVHLRLSTLPYAEPQDVLTLRQREVLECISSGRTTQEIADLLEVAPATVEKHLRLTRKALGARTTAQAVLLAMRRRQIFSERREPCMTKGNEKAKASNDEPGQLHPWSLSSRLPPMRLTRAPSRGN</sequence>
<keyword evidence="3" id="KW-0804">Transcription</keyword>
<feature type="domain" description="HTH luxR-type" evidence="5">
    <location>
        <begin position="179"/>
        <end position="244"/>
    </location>
</feature>
<proteinExistence type="predicted"/>
<keyword evidence="7" id="KW-1185">Reference proteome</keyword>
<dbReference type="SUPFAM" id="SSF46894">
    <property type="entry name" value="C-terminal effector domain of the bipartite response regulators"/>
    <property type="match status" value="1"/>
</dbReference>
<dbReference type="GO" id="GO:0006355">
    <property type="term" value="P:regulation of DNA-templated transcription"/>
    <property type="evidence" value="ECO:0007669"/>
    <property type="project" value="InterPro"/>
</dbReference>
<dbReference type="InterPro" id="IPR016032">
    <property type="entry name" value="Sig_transdc_resp-reg_C-effctor"/>
</dbReference>
<keyword evidence="2" id="KW-0238">DNA-binding</keyword>
<gene>
    <name evidence="6" type="ORF">GCM10017635_11110</name>
</gene>
<dbReference type="SUPFAM" id="SSF75516">
    <property type="entry name" value="Pheromone-binding domain of LuxR-like quorum-sensing transcription factors"/>
    <property type="match status" value="1"/>
</dbReference>
<evidence type="ECO:0000259" key="5">
    <source>
        <dbReference type="PROSITE" id="PS50043"/>
    </source>
</evidence>
<dbReference type="RefSeq" id="WP_085501893.1">
    <property type="nucleotide sequence ID" value="NZ_BSFH01000018.1"/>
</dbReference>
<evidence type="ECO:0000313" key="7">
    <source>
        <dbReference type="Proteomes" id="UP001143349"/>
    </source>
</evidence>
<protein>
    <recommendedName>
        <fullName evidence="5">HTH luxR-type domain-containing protein</fullName>
    </recommendedName>
</protein>
<dbReference type="PROSITE" id="PS50043">
    <property type="entry name" value="HTH_LUXR_2"/>
    <property type="match status" value="1"/>
</dbReference>
<comment type="caution">
    <text evidence="6">The sequence shown here is derived from an EMBL/GenBank/DDBJ whole genome shotgun (WGS) entry which is preliminary data.</text>
</comment>
<evidence type="ECO:0000256" key="3">
    <source>
        <dbReference type="ARBA" id="ARBA00023163"/>
    </source>
</evidence>
<dbReference type="GO" id="GO:0003677">
    <property type="term" value="F:DNA binding"/>
    <property type="evidence" value="ECO:0007669"/>
    <property type="project" value="UniProtKB-KW"/>
</dbReference>
<dbReference type="AlphaFoldDB" id="A0AAD3NVT6"/>
<dbReference type="EMBL" id="BSFH01000018">
    <property type="protein sequence ID" value="GLK63641.1"/>
    <property type="molecule type" value="Genomic_DNA"/>
</dbReference>
<evidence type="ECO:0000256" key="1">
    <source>
        <dbReference type="ARBA" id="ARBA00023015"/>
    </source>
</evidence>
<evidence type="ECO:0000256" key="4">
    <source>
        <dbReference type="SAM" id="MobiDB-lite"/>
    </source>
</evidence>
<reference evidence="6" key="1">
    <citation type="journal article" date="2014" name="Int. J. Syst. Evol. Microbiol.">
        <title>Complete genome sequence of Corynebacterium casei LMG S-19264T (=DSM 44701T), isolated from a smear-ripened cheese.</title>
        <authorList>
            <consortium name="US DOE Joint Genome Institute (JGI-PGF)"/>
            <person name="Walter F."/>
            <person name="Albersmeier A."/>
            <person name="Kalinowski J."/>
            <person name="Ruckert C."/>
        </authorList>
    </citation>
    <scope>NUCLEOTIDE SEQUENCE</scope>
    <source>
        <strain evidence="6">VKM B-2222</strain>
    </source>
</reference>
<feature type="compositionally biased region" description="Basic and acidic residues" evidence="4">
    <location>
        <begin position="249"/>
        <end position="266"/>
    </location>
</feature>
<dbReference type="InterPro" id="IPR036693">
    <property type="entry name" value="TF_LuxR_autoind-bd_dom_sf"/>
</dbReference>
<feature type="region of interest" description="Disordered" evidence="4">
    <location>
        <begin position="249"/>
        <end position="294"/>
    </location>
</feature>
<dbReference type="Gene3D" id="1.10.10.10">
    <property type="entry name" value="Winged helix-like DNA-binding domain superfamily/Winged helix DNA-binding domain"/>
    <property type="match status" value="1"/>
</dbReference>
<name>A0AAD3NVT6_9RHOB</name>
<dbReference type="PANTHER" id="PTHR44688">
    <property type="entry name" value="DNA-BINDING TRANSCRIPTIONAL ACTIVATOR DEVR_DOSR"/>
    <property type="match status" value="1"/>
</dbReference>
<dbReference type="CDD" id="cd06170">
    <property type="entry name" value="LuxR_C_like"/>
    <property type="match status" value="1"/>
</dbReference>
<accession>A0AAD3NVT6</accession>
<dbReference type="PRINTS" id="PR00038">
    <property type="entry name" value="HTHLUXR"/>
</dbReference>
<dbReference type="SMART" id="SM00421">
    <property type="entry name" value="HTH_LUXR"/>
    <property type="match status" value="1"/>
</dbReference>
<organism evidence="6 7">
    <name type="scientific">Paracoccus kondratievae</name>
    <dbReference type="NCBI Taxonomy" id="135740"/>
    <lineage>
        <taxon>Bacteria</taxon>
        <taxon>Pseudomonadati</taxon>
        <taxon>Pseudomonadota</taxon>
        <taxon>Alphaproteobacteria</taxon>
        <taxon>Rhodobacterales</taxon>
        <taxon>Paracoccaceae</taxon>
        <taxon>Paracoccus</taxon>
    </lineage>
</organism>
<keyword evidence="1" id="KW-0805">Transcription regulation</keyword>